<accession>A0ABV2CNJ2</accession>
<name>A0ABV2CNJ2_9RHOO</name>
<dbReference type="RefSeq" id="WP_345925416.1">
    <property type="nucleotide sequence ID" value="NZ_JBDIVF010000002.1"/>
</dbReference>
<feature type="signal peptide" evidence="1">
    <location>
        <begin position="1"/>
        <end position="25"/>
    </location>
</feature>
<protein>
    <submittedName>
        <fullName evidence="2">DUF481 domain-containing protein</fullName>
    </submittedName>
</protein>
<organism evidence="2 3">
    <name type="scientific">Uliginosibacterium paludis</name>
    <dbReference type="NCBI Taxonomy" id="1615952"/>
    <lineage>
        <taxon>Bacteria</taxon>
        <taxon>Pseudomonadati</taxon>
        <taxon>Pseudomonadota</taxon>
        <taxon>Betaproteobacteria</taxon>
        <taxon>Rhodocyclales</taxon>
        <taxon>Zoogloeaceae</taxon>
        <taxon>Uliginosibacterium</taxon>
    </lineage>
</organism>
<feature type="chain" id="PRO_5047458142" evidence="1">
    <location>
        <begin position="26"/>
        <end position="267"/>
    </location>
</feature>
<dbReference type="Pfam" id="PF04338">
    <property type="entry name" value="DUF481"/>
    <property type="match status" value="1"/>
</dbReference>
<evidence type="ECO:0000256" key="1">
    <source>
        <dbReference type="SAM" id="SignalP"/>
    </source>
</evidence>
<sequence length="267" mass="29085">MKHTPRSASLALCLGLAAAFQPVHAQDEPDLPSVVQDSMFHKLAAEPELKDGNGKWKGSFGAGLTMRRGSTNSTEGSLSLDGTRVMRDSRLVATALAVRSSENGERSGDTANGDFRGERRLDEKLFGFAGLGAERDAMQDMTFRSSLSSGIGTRLIEEDNTTLNLYGGLAYSAERYTTGDKPKGVETLLGSEFMHRLTAGSRITHRLVLYPDSVSGGTRFAMQADLTTTITEHFGLRLSVLHKYREKVRNDNSHVDTVFFTGITANF</sequence>
<keyword evidence="1" id="KW-0732">Signal</keyword>
<dbReference type="InterPro" id="IPR007433">
    <property type="entry name" value="DUF481"/>
</dbReference>
<evidence type="ECO:0000313" key="2">
    <source>
        <dbReference type="EMBL" id="MET1489476.1"/>
    </source>
</evidence>
<dbReference type="Proteomes" id="UP001548590">
    <property type="component" value="Unassembled WGS sequence"/>
</dbReference>
<keyword evidence="3" id="KW-1185">Reference proteome</keyword>
<dbReference type="EMBL" id="JBEWLZ010000003">
    <property type="protein sequence ID" value="MET1489476.1"/>
    <property type="molecule type" value="Genomic_DNA"/>
</dbReference>
<comment type="caution">
    <text evidence="2">The sequence shown here is derived from an EMBL/GenBank/DDBJ whole genome shotgun (WGS) entry which is preliminary data.</text>
</comment>
<gene>
    <name evidence="2" type="ORF">ABVT11_06525</name>
</gene>
<evidence type="ECO:0000313" key="3">
    <source>
        <dbReference type="Proteomes" id="UP001548590"/>
    </source>
</evidence>
<proteinExistence type="predicted"/>
<reference evidence="2 3" key="1">
    <citation type="submission" date="2024-07" db="EMBL/GenBank/DDBJ databases">
        <title>Uliginosibacterium paludis KCTC:42655.</title>
        <authorList>
            <person name="Kim M.K."/>
        </authorList>
    </citation>
    <scope>NUCLEOTIDE SEQUENCE [LARGE SCALE GENOMIC DNA]</scope>
    <source>
        <strain evidence="2 3">KCTC 42655</strain>
    </source>
</reference>